<reference evidence="1" key="1">
    <citation type="submission" date="2018-11" db="EMBL/GenBank/DDBJ databases">
        <authorList>
            <consortium name="Genoscope - CEA"/>
            <person name="William W."/>
        </authorList>
    </citation>
    <scope>NUCLEOTIDE SEQUENCE</scope>
</reference>
<protein>
    <submittedName>
        <fullName evidence="1">Uncharacterized protein</fullName>
    </submittedName>
</protein>
<organism evidence="1">
    <name type="scientific">Brassica oleracea</name>
    <name type="common">Wild cabbage</name>
    <dbReference type="NCBI Taxonomy" id="3712"/>
    <lineage>
        <taxon>Eukaryota</taxon>
        <taxon>Viridiplantae</taxon>
        <taxon>Streptophyta</taxon>
        <taxon>Embryophyta</taxon>
        <taxon>Tracheophyta</taxon>
        <taxon>Spermatophyta</taxon>
        <taxon>Magnoliopsida</taxon>
        <taxon>eudicotyledons</taxon>
        <taxon>Gunneridae</taxon>
        <taxon>Pentapetalae</taxon>
        <taxon>rosids</taxon>
        <taxon>malvids</taxon>
        <taxon>Brassicales</taxon>
        <taxon>Brassicaceae</taxon>
        <taxon>Brassiceae</taxon>
        <taxon>Brassica</taxon>
    </lineage>
</organism>
<accession>A0A3P6DT01</accession>
<proteinExistence type="predicted"/>
<dbReference type="EMBL" id="LR031874">
    <property type="protein sequence ID" value="VDD22239.1"/>
    <property type="molecule type" value="Genomic_DNA"/>
</dbReference>
<sequence>MRRSSSYSNCTMLLVIIGQPRIRTKLVSFKQILLEQLMNFRVKFRRSILRMRVYLHSLQIKYFDYFDDGMSI</sequence>
<evidence type="ECO:0000313" key="1">
    <source>
        <dbReference type="EMBL" id="VDD22239.1"/>
    </source>
</evidence>
<name>A0A3P6DT01_BRAOL</name>
<gene>
    <name evidence="1" type="ORF">BOLC2T08503H</name>
</gene>
<dbReference type="AlphaFoldDB" id="A0A3P6DT01"/>